<dbReference type="SUPFAM" id="SSF55031">
    <property type="entry name" value="Bacterial exopeptidase dimerisation domain"/>
    <property type="match status" value="1"/>
</dbReference>
<evidence type="ECO:0000256" key="2">
    <source>
        <dbReference type="ARBA" id="ARBA00006247"/>
    </source>
</evidence>
<dbReference type="Gene3D" id="3.40.630.10">
    <property type="entry name" value="Zn peptidases"/>
    <property type="match status" value="2"/>
</dbReference>
<dbReference type="InterPro" id="IPR011650">
    <property type="entry name" value="Peptidase_M20_dimer"/>
</dbReference>
<dbReference type="InterPro" id="IPR001261">
    <property type="entry name" value="ArgE/DapE_CS"/>
</dbReference>
<dbReference type="Gene3D" id="3.30.70.360">
    <property type="match status" value="1"/>
</dbReference>
<name>A0A857N6F3_9BACT</name>
<dbReference type="KEGG" id="caqa:MICH65_0715"/>
<evidence type="ECO:0000256" key="4">
    <source>
        <dbReference type="ARBA" id="ARBA00022801"/>
    </source>
</evidence>
<dbReference type="InterPro" id="IPR002933">
    <property type="entry name" value="Peptidase_M20"/>
</dbReference>
<keyword evidence="8" id="KW-1185">Reference proteome</keyword>
<dbReference type="Pfam" id="PF07687">
    <property type="entry name" value="M20_dimer"/>
    <property type="match status" value="1"/>
</dbReference>
<dbReference type="PANTHER" id="PTHR43808:SF8">
    <property type="entry name" value="PEPTIDASE M20 DIMERISATION DOMAIN-CONTAINING PROTEIN"/>
    <property type="match status" value="1"/>
</dbReference>
<comment type="cofactor">
    <cofactor evidence="1">
        <name>Zn(2+)</name>
        <dbReference type="ChEBI" id="CHEBI:29105"/>
    </cofactor>
</comment>
<gene>
    <name evidence="7" type="ORF">MICH65_0715</name>
</gene>
<organism evidence="7 8">
    <name type="scientific">Candidatus Chazhemtobacterium aquaticus</name>
    <dbReference type="NCBI Taxonomy" id="2715735"/>
    <lineage>
        <taxon>Bacteria</taxon>
        <taxon>Candidatus Chazhemtobacteraceae</taxon>
        <taxon>Candidatus Chazhemtobacterium</taxon>
    </lineage>
</organism>
<proteinExistence type="inferred from homology"/>
<evidence type="ECO:0000256" key="1">
    <source>
        <dbReference type="ARBA" id="ARBA00001947"/>
    </source>
</evidence>
<dbReference type="AlphaFoldDB" id="A0A857N6F3"/>
<comment type="similarity">
    <text evidence="2">Belongs to the peptidase M20A family.</text>
</comment>
<dbReference type="RefSeq" id="WP_161932064.1">
    <property type="nucleotide sequence ID" value="NZ_CP047901.1"/>
</dbReference>
<evidence type="ECO:0000256" key="5">
    <source>
        <dbReference type="ARBA" id="ARBA00022833"/>
    </source>
</evidence>
<evidence type="ECO:0000256" key="3">
    <source>
        <dbReference type="ARBA" id="ARBA00022723"/>
    </source>
</evidence>
<dbReference type="GO" id="GO:0046872">
    <property type="term" value="F:metal ion binding"/>
    <property type="evidence" value="ECO:0007669"/>
    <property type="project" value="UniProtKB-KW"/>
</dbReference>
<evidence type="ECO:0000259" key="6">
    <source>
        <dbReference type="Pfam" id="PF07687"/>
    </source>
</evidence>
<dbReference type="GO" id="GO:0016787">
    <property type="term" value="F:hydrolase activity"/>
    <property type="evidence" value="ECO:0007669"/>
    <property type="project" value="UniProtKB-KW"/>
</dbReference>
<dbReference type="InterPro" id="IPR050072">
    <property type="entry name" value="Peptidase_M20A"/>
</dbReference>
<keyword evidence="5" id="KW-0862">Zinc</keyword>
<dbReference type="PANTHER" id="PTHR43808">
    <property type="entry name" value="ACETYLORNITHINE DEACETYLASE"/>
    <property type="match status" value="1"/>
</dbReference>
<keyword evidence="3" id="KW-0479">Metal-binding</keyword>
<sequence>MNAVDLTKKLISIPSYVDSSTNEREIAEYVYQYLSKISWLTTVKQNVENNRFNVIAYSSMSPKLLLVGHLDTVQPSANWQTSPTQPIQKNNTIIGLGSSDMKSGLAAILSSLPKKKPATELMILFYVDEEYDFAGMQRFTQEYQNKIQPQLIVSADGDDCAFGYACRGLIEFSAIIKGKSGHAANPDSGINAITNTTTAIKQLTRKIKTYSSPELGASTLNLAYLSGGQNQGFNQQGQLELGRQGNIIPDIAEIIIDIRPANQSLTAKQVVKLLRSELEKNGLKLIQTKIRHDLGAWITKKQDLLKVTRLVNNPKFINPNNRGYVDLQMLWQTFNQIACTTYGPGDPACPHQPNEYVPIKNINQASKFYKLLISSPDTI</sequence>
<dbReference type="InterPro" id="IPR036264">
    <property type="entry name" value="Bact_exopeptidase_dim_dom"/>
</dbReference>
<protein>
    <recommendedName>
        <fullName evidence="6">Peptidase M20 dimerisation domain-containing protein</fullName>
    </recommendedName>
</protein>
<evidence type="ECO:0000313" key="8">
    <source>
        <dbReference type="Proteomes" id="UP000463983"/>
    </source>
</evidence>
<reference evidence="8" key="1">
    <citation type="journal article" date="2020" name="Microorganisms">
        <title>Complete Genome of a Member of a New Bacterial Lineage in the Microgenomates Group Reveals an Unusual Nucleotide Composition Disparity Between Two Strands of DNA and Limited Metabolic Potential.</title>
        <authorList>
            <person name="Kadnikov V.V."/>
            <person name="Mardanov A.V."/>
            <person name="Beletsky A.V."/>
            <person name="Karnachuk O.V."/>
            <person name="Ravin N.V."/>
        </authorList>
    </citation>
    <scope>NUCLEOTIDE SEQUENCE [LARGE SCALE GENOMIC DNA]</scope>
</reference>
<dbReference type="EMBL" id="CP047901">
    <property type="protein sequence ID" value="QHO63696.1"/>
    <property type="molecule type" value="Genomic_DNA"/>
</dbReference>
<dbReference type="PROSITE" id="PS00758">
    <property type="entry name" value="ARGE_DAPE_CPG2_1"/>
    <property type="match status" value="1"/>
</dbReference>
<dbReference type="Proteomes" id="UP000463983">
    <property type="component" value="Chromosome"/>
</dbReference>
<keyword evidence="4" id="KW-0378">Hydrolase</keyword>
<dbReference type="Pfam" id="PF01546">
    <property type="entry name" value="Peptidase_M20"/>
    <property type="match status" value="1"/>
</dbReference>
<feature type="domain" description="Peptidase M20 dimerisation" evidence="6">
    <location>
        <begin position="166"/>
        <end position="282"/>
    </location>
</feature>
<evidence type="ECO:0000313" key="7">
    <source>
        <dbReference type="EMBL" id="QHO63696.1"/>
    </source>
</evidence>
<accession>A0A857N6F3</accession>
<dbReference type="SUPFAM" id="SSF53187">
    <property type="entry name" value="Zn-dependent exopeptidases"/>
    <property type="match status" value="1"/>
</dbReference>